<feature type="compositionally biased region" description="Acidic residues" evidence="1">
    <location>
        <begin position="433"/>
        <end position="444"/>
    </location>
</feature>
<feature type="transmembrane region" description="Helical" evidence="2">
    <location>
        <begin position="215"/>
        <end position="235"/>
    </location>
</feature>
<reference evidence="3" key="1">
    <citation type="submission" date="2021-06" db="EMBL/GenBank/DDBJ databases">
        <authorList>
            <person name="Kallberg Y."/>
            <person name="Tangrot J."/>
            <person name="Rosling A."/>
        </authorList>
    </citation>
    <scope>NUCLEOTIDE SEQUENCE</scope>
    <source>
        <strain evidence="3">CL551</strain>
    </source>
</reference>
<name>A0A9N9BW21_9GLOM</name>
<keyword evidence="2" id="KW-0472">Membrane</keyword>
<feature type="region of interest" description="Disordered" evidence="1">
    <location>
        <begin position="422"/>
        <end position="444"/>
    </location>
</feature>
<feature type="region of interest" description="Disordered" evidence="1">
    <location>
        <begin position="333"/>
        <end position="360"/>
    </location>
</feature>
<comment type="caution">
    <text evidence="3">The sequence shown here is derived from an EMBL/GenBank/DDBJ whole genome shotgun (WGS) entry which is preliminary data.</text>
</comment>
<accession>A0A9N9BW21</accession>
<evidence type="ECO:0000256" key="2">
    <source>
        <dbReference type="SAM" id="Phobius"/>
    </source>
</evidence>
<keyword evidence="4" id="KW-1185">Reference proteome</keyword>
<keyword evidence="2" id="KW-0812">Transmembrane</keyword>
<sequence length="444" mass="48673">MKRQVSNKCGQKNSCRENEPCFLSSNGPSCDKHDSKWALSPESFPPIIYFGNKLANQENNTCESFNYSKWEDADIDWLLEYFYKNWLPPSARYNLPVGSFVQPLNYLGSCSGSKLENSGLPSLYCSPDQNKCVKKLEASSTCDSSNQCKSTRCGIMNATSYLDGKSKPNNVLLCMDSDAGALLTNNGTRRSFLPNDLGTTSGTSGNNSSYGTGQMIVVVVAIVIIFVAMSLCCYARKIFNKRGNNVMSIDPLSVEGNSLSGRVRRGASILLSRNESLNRSNSVRTLPPYSAVAEEVTYQPGIVSSIVNYFFPPGELPPPYESVQSVENIRHMSNDDGNLQQNPTLQSSAENTGGETVPESDVVESVVKLNVRDDVTFEEVNIMTPSSSTLPPGASGGVATELHTLPEIQNVDEDDIFVTRERRESEIGLTEAHDDDQDQLDEHV</sequence>
<dbReference type="Proteomes" id="UP000789342">
    <property type="component" value="Unassembled WGS sequence"/>
</dbReference>
<organism evidence="3 4">
    <name type="scientific">Acaulospora morrowiae</name>
    <dbReference type="NCBI Taxonomy" id="94023"/>
    <lineage>
        <taxon>Eukaryota</taxon>
        <taxon>Fungi</taxon>
        <taxon>Fungi incertae sedis</taxon>
        <taxon>Mucoromycota</taxon>
        <taxon>Glomeromycotina</taxon>
        <taxon>Glomeromycetes</taxon>
        <taxon>Diversisporales</taxon>
        <taxon>Acaulosporaceae</taxon>
        <taxon>Acaulospora</taxon>
    </lineage>
</organism>
<proteinExistence type="predicted"/>
<evidence type="ECO:0000313" key="3">
    <source>
        <dbReference type="EMBL" id="CAG8578011.1"/>
    </source>
</evidence>
<dbReference type="AlphaFoldDB" id="A0A9N9BW21"/>
<evidence type="ECO:0000256" key="1">
    <source>
        <dbReference type="SAM" id="MobiDB-lite"/>
    </source>
</evidence>
<protein>
    <submittedName>
        <fullName evidence="3">1640_t:CDS:1</fullName>
    </submittedName>
</protein>
<keyword evidence="2" id="KW-1133">Transmembrane helix</keyword>
<gene>
    <name evidence="3" type="ORF">AMORRO_LOCUS6779</name>
</gene>
<dbReference type="OrthoDB" id="2438462at2759"/>
<feature type="compositionally biased region" description="Polar residues" evidence="1">
    <location>
        <begin position="335"/>
        <end position="354"/>
    </location>
</feature>
<dbReference type="EMBL" id="CAJVPV010004722">
    <property type="protein sequence ID" value="CAG8578011.1"/>
    <property type="molecule type" value="Genomic_DNA"/>
</dbReference>
<evidence type="ECO:0000313" key="4">
    <source>
        <dbReference type="Proteomes" id="UP000789342"/>
    </source>
</evidence>